<dbReference type="PANTHER" id="PTHR45657">
    <property type="entry name" value="CRAL-TRIO DOMAIN-CONTAINING PROTEIN YKL091C-RELATED"/>
    <property type="match status" value="1"/>
</dbReference>
<accession>A0A022QM10</accession>
<dbReference type="CDD" id="cd00170">
    <property type="entry name" value="SEC14"/>
    <property type="match status" value="1"/>
</dbReference>
<evidence type="ECO:0000313" key="9">
    <source>
        <dbReference type="Proteomes" id="UP000030748"/>
    </source>
</evidence>
<feature type="region of interest" description="Disordered" evidence="6">
    <location>
        <begin position="1"/>
        <end position="29"/>
    </location>
</feature>
<dbReference type="Pfam" id="PF00650">
    <property type="entry name" value="CRAL_TRIO"/>
    <property type="match status" value="1"/>
</dbReference>
<dbReference type="Gene3D" id="3.40.525.10">
    <property type="entry name" value="CRAL-TRIO lipid binding domain"/>
    <property type="match status" value="1"/>
</dbReference>
<keyword evidence="9" id="KW-1185">Reference proteome</keyword>
<comment type="similarity">
    <text evidence="5">Belongs to the SFH family.</text>
</comment>
<dbReference type="GO" id="GO:0005886">
    <property type="term" value="C:plasma membrane"/>
    <property type="evidence" value="ECO:0007669"/>
    <property type="project" value="UniProtKB-SubCell"/>
</dbReference>
<evidence type="ECO:0000256" key="3">
    <source>
        <dbReference type="ARBA" id="ARBA00022927"/>
    </source>
</evidence>
<dbReference type="InterPro" id="IPR051026">
    <property type="entry name" value="PI/PC_transfer"/>
</dbReference>
<dbReference type="InterPro" id="IPR036865">
    <property type="entry name" value="CRAL-TRIO_dom_sf"/>
</dbReference>
<feature type="domain" description="CRAL-TRIO" evidence="7">
    <location>
        <begin position="142"/>
        <end position="317"/>
    </location>
</feature>
<dbReference type="SMART" id="SM00516">
    <property type="entry name" value="SEC14"/>
    <property type="match status" value="1"/>
</dbReference>
<dbReference type="Pfam" id="PF03765">
    <property type="entry name" value="CRAL_TRIO_N"/>
    <property type="match status" value="1"/>
</dbReference>
<dbReference type="InterPro" id="IPR001251">
    <property type="entry name" value="CRAL-TRIO_dom"/>
</dbReference>
<evidence type="ECO:0000256" key="2">
    <source>
        <dbReference type="ARBA" id="ARBA00004395"/>
    </source>
</evidence>
<dbReference type="Proteomes" id="UP000030748">
    <property type="component" value="Unassembled WGS sequence"/>
</dbReference>
<evidence type="ECO:0000256" key="4">
    <source>
        <dbReference type="ARBA" id="ARBA00023034"/>
    </source>
</evidence>
<dbReference type="InterPro" id="IPR011074">
    <property type="entry name" value="CRAL/TRIO_N_dom"/>
</dbReference>
<keyword evidence="4" id="KW-0333">Golgi apparatus</keyword>
<proteinExistence type="inferred from homology"/>
<dbReference type="GO" id="GO:0000139">
    <property type="term" value="C:Golgi membrane"/>
    <property type="evidence" value="ECO:0007669"/>
    <property type="project" value="UniProtKB-SubCell"/>
</dbReference>
<organism evidence="8 9">
    <name type="scientific">Erythranthe guttata</name>
    <name type="common">Yellow monkey flower</name>
    <name type="synonym">Mimulus guttatus</name>
    <dbReference type="NCBI Taxonomy" id="4155"/>
    <lineage>
        <taxon>Eukaryota</taxon>
        <taxon>Viridiplantae</taxon>
        <taxon>Streptophyta</taxon>
        <taxon>Embryophyta</taxon>
        <taxon>Tracheophyta</taxon>
        <taxon>Spermatophyta</taxon>
        <taxon>Magnoliopsida</taxon>
        <taxon>eudicotyledons</taxon>
        <taxon>Gunneridae</taxon>
        <taxon>Pentapetalae</taxon>
        <taxon>asterids</taxon>
        <taxon>lamiids</taxon>
        <taxon>Lamiales</taxon>
        <taxon>Phrymaceae</taxon>
        <taxon>Erythranthe</taxon>
    </lineage>
</organism>
<dbReference type="InterPro" id="IPR036273">
    <property type="entry name" value="CRAL/TRIO_N_dom_sf"/>
</dbReference>
<sequence length="604" mass="70044">MAGLEGIEVYDETRERTDHENSEDERRRSKIGAFRKKAINASNKFTHSLKKRGKRKVDFRFPSISIEDVRDAKEESSVCDLRQKLLEKGMLPVKHDDYHTLLRFLKARDFNIEKTIQMWEEMLNWRVEYGADTILEDFEFEELEEVMQYYPQGYHGVDREGRPIYIERLGRAYPSKLMRITSIERYLKYHVQEFEKALNEKFPACSIAAKRRICSTTTILDVQGLGVKNFTKTAASLLASMAKIDNSFYPETLHHMYIVNAGPGFKRLLWPAAQKFLDTKTMAKIHVLDPKSLGKLLEAVDPCQLPDFLGGSCNCNIEGGCLRSNKGPWNDPEIMKVKTRWRVGRDGDTSIVESWSDDVDDPCSPMKQNSSVIPLLASVHEEARISDPCTYYSCRENFSSDTKDGDSEQGEEYESLHIYNVRNRKVDARRSLEGAFVMCWLDAIKDKVVKRSFRYMSRTLISITIKLIDFIRNIPVEYFLRRQSNLENGPAPNTYLNGSENDPELDTLSYVREKAVAVEDTVRPCVQRLQRLESLLEELNKKPAEIPVEKDQVLQQSLDRIKCVEYDLEKTKRVLQATVLKQIQIAELLENMRESKFQRRRFFC</sequence>
<dbReference type="eggNOG" id="KOG1471">
    <property type="taxonomic scope" value="Eukaryota"/>
</dbReference>
<keyword evidence="3" id="KW-0813">Transport</keyword>
<dbReference type="EMBL" id="KI631456">
    <property type="protein sequence ID" value="EYU27505.1"/>
    <property type="molecule type" value="Genomic_DNA"/>
</dbReference>
<dbReference type="GO" id="GO:0015031">
    <property type="term" value="P:protein transport"/>
    <property type="evidence" value="ECO:0007669"/>
    <property type="project" value="UniProtKB-KW"/>
</dbReference>
<name>A0A022QM10_ERYGU</name>
<keyword evidence="3" id="KW-0653">Protein transport</keyword>
<dbReference type="SMART" id="SM01100">
    <property type="entry name" value="CRAL_TRIO_N"/>
    <property type="match status" value="1"/>
</dbReference>
<evidence type="ECO:0000259" key="7">
    <source>
        <dbReference type="PROSITE" id="PS50191"/>
    </source>
</evidence>
<dbReference type="STRING" id="4155.A0A022QM10"/>
<evidence type="ECO:0000256" key="5">
    <source>
        <dbReference type="ARBA" id="ARBA00038020"/>
    </source>
</evidence>
<dbReference type="GO" id="GO:0008526">
    <property type="term" value="F:phosphatidylinositol transfer activity"/>
    <property type="evidence" value="ECO:0000318"/>
    <property type="project" value="GO_Central"/>
</dbReference>
<protein>
    <recommendedName>
        <fullName evidence="7">CRAL-TRIO domain-containing protein</fullName>
    </recommendedName>
</protein>
<reference evidence="8 9" key="1">
    <citation type="journal article" date="2013" name="Proc. Natl. Acad. Sci. U.S.A.">
        <title>Fine-scale variation in meiotic recombination in Mimulus inferred from population shotgun sequencing.</title>
        <authorList>
            <person name="Hellsten U."/>
            <person name="Wright K.M."/>
            <person name="Jenkins J."/>
            <person name="Shu S."/>
            <person name="Yuan Y."/>
            <person name="Wessler S.R."/>
            <person name="Schmutz J."/>
            <person name="Willis J.H."/>
            <person name="Rokhsar D.S."/>
        </authorList>
    </citation>
    <scope>NUCLEOTIDE SEQUENCE [LARGE SCALE GENOMIC DNA]</scope>
    <source>
        <strain evidence="9">cv. DUN x IM62</strain>
    </source>
</reference>
<dbReference type="AlphaFoldDB" id="A0A022QM10"/>
<dbReference type="PANTHER" id="PTHR45657:SF8">
    <property type="entry name" value="PHOSPHATIDYLINOSITOL_PHOSPHATIDYLCHOLINE TRANSFER PROTEIN SFH13"/>
    <property type="match status" value="1"/>
</dbReference>
<evidence type="ECO:0000256" key="1">
    <source>
        <dbReference type="ARBA" id="ARBA00004202"/>
    </source>
</evidence>
<dbReference type="Gene3D" id="1.10.8.20">
    <property type="entry name" value="N-terminal domain of phosphatidylinositol transfer protein sec14p"/>
    <property type="match status" value="1"/>
</dbReference>
<evidence type="ECO:0000313" key="8">
    <source>
        <dbReference type="EMBL" id="EYU27505.1"/>
    </source>
</evidence>
<dbReference type="GO" id="GO:0006892">
    <property type="term" value="P:post-Golgi vesicle-mediated transport"/>
    <property type="evidence" value="ECO:0000318"/>
    <property type="project" value="GO_Central"/>
</dbReference>
<gene>
    <name evidence="8" type="ORF">MIMGU_mgv1a003158mg</name>
</gene>
<dbReference type="SUPFAM" id="SSF52087">
    <property type="entry name" value="CRAL/TRIO domain"/>
    <property type="match status" value="1"/>
</dbReference>
<dbReference type="SUPFAM" id="SSF46938">
    <property type="entry name" value="CRAL/TRIO N-terminal domain"/>
    <property type="match status" value="1"/>
</dbReference>
<comment type="subcellular location">
    <subcellularLocation>
        <location evidence="1">Cell membrane</location>
        <topology evidence="1">Peripheral membrane protein</topology>
    </subcellularLocation>
    <subcellularLocation>
        <location evidence="2">Golgi apparatus membrane</location>
        <topology evidence="2">Peripheral membrane protein</topology>
    </subcellularLocation>
</comment>
<feature type="compositionally biased region" description="Basic and acidic residues" evidence="6">
    <location>
        <begin position="11"/>
        <end position="27"/>
    </location>
</feature>
<dbReference type="PROSITE" id="PS50191">
    <property type="entry name" value="CRAL_TRIO"/>
    <property type="match status" value="1"/>
</dbReference>
<evidence type="ECO:0000256" key="6">
    <source>
        <dbReference type="SAM" id="MobiDB-lite"/>
    </source>
</evidence>